<dbReference type="KEGG" id="xor:XOC_1446"/>
<dbReference type="Proteomes" id="UP000008851">
    <property type="component" value="Chromosome"/>
</dbReference>
<reference evidence="1 2" key="1">
    <citation type="journal article" date="2011" name="J. Bacteriol.">
        <title>Two new complete genome sequences offer insight into host and tissue specificity of plant pathogenic Xanthomonas spp.</title>
        <authorList>
            <person name="Bogdanove A.J."/>
            <person name="Koebnik R."/>
            <person name="Lu H."/>
            <person name="Furutani A."/>
            <person name="Angiuoli S.V."/>
            <person name="Patil P.B."/>
            <person name="Van Sluys M.A."/>
            <person name="Ryan R.P."/>
            <person name="Meyer D.F."/>
            <person name="Han S.W."/>
            <person name="Aparna G."/>
            <person name="Rajaram M."/>
            <person name="Delcher A.L."/>
            <person name="Phillippy A.M."/>
            <person name="Puiu D."/>
            <person name="Schatz M.C."/>
            <person name="Shumway M."/>
            <person name="Sommer D.D."/>
            <person name="Trapnell C."/>
            <person name="Benahmed F."/>
            <person name="Dimitrov G."/>
            <person name="Madupu R."/>
            <person name="Radune D."/>
            <person name="Sullivan S."/>
            <person name="Jha G."/>
            <person name="Ishihara H."/>
            <person name="Lee S.W."/>
            <person name="Pandey A."/>
            <person name="Sharma V."/>
            <person name="Sriariyanun M."/>
            <person name="Szurek B."/>
            <person name="Vera-Cruz C.M."/>
            <person name="Dorman K.S."/>
            <person name="Ronald P.C."/>
            <person name="Verdier V."/>
            <person name="Dow J.M."/>
            <person name="Sonti R.V."/>
            <person name="Tsuge S."/>
            <person name="Brendel V.P."/>
            <person name="Rabinowicz P.D."/>
            <person name="Leach J.E."/>
            <person name="White F.F."/>
            <person name="Salzberg S.L."/>
        </authorList>
    </citation>
    <scope>NUCLEOTIDE SEQUENCE [LARGE SCALE GENOMIC DNA]</scope>
    <source>
        <strain evidence="1 2">BLS256</strain>
    </source>
</reference>
<gene>
    <name evidence="1" type="ORF">XOC_1446</name>
</gene>
<evidence type="ECO:0000313" key="1">
    <source>
        <dbReference type="EMBL" id="AEQ95629.1"/>
    </source>
</evidence>
<sequence>MAAGHYDFCHGNLKKSEKRRCGGGMTCERFGLSANGVALRRTDRTTPSGAATPQLQ</sequence>
<name>G7TIZ9_XANOB</name>
<proteinExistence type="predicted"/>
<organism evidence="1 2">
    <name type="scientific">Xanthomonas oryzae pv. oryzicola (strain BLS256)</name>
    <dbReference type="NCBI Taxonomy" id="383407"/>
    <lineage>
        <taxon>Bacteria</taxon>
        <taxon>Pseudomonadati</taxon>
        <taxon>Pseudomonadota</taxon>
        <taxon>Gammaproteobacteria</taxon>
        <taxon>Lysobacterales</taxon>
        <taxon>Lysobacteraceae</taxon>
        <taxon>Xanthomonas</taxon>
    </lineage>
</organism>
<evidence type="ECO:0000313" key="2">
    <source>
        <dbReference type="Proteomes" id="UP000008851"/>
    </source>
</evidence>
<dbReference type="HOGENOM" id="CLU_3013233_0_0_6"/>
<accession>G7TIZ9</accession>
<dbReference type="EMBL" id="CP003057">
    <property type="protein sequence ID" value="AEQ95629.1"/>
    <property type="molecule type" value="Genomic_DNA"/>
</dbReference>
<dbReference type="AlphaFoldDB" id="G7TIZ9"/>
<protein>
    <submittedName>
        <fullName evidence="1">Uncharacterized protein</fullName>
    </submittedName>
</protein>